<evidence type="ECO:0000313" key="9">
    <source>
        <dbReference type="EMBL" id="PHZ27578.1"/>
    </source>
</evidence>
<comment type="similarity">
    <text evidence="8">Belongs to the hok/gef family.</text>
</comment>
<accession>A0A2G4U2N1</accession>
<dbReference type="EMBL" id="PEHN01000008">
    <property type="protein sequence ID" value="PHZ27578.1"/>
    <property type="molecule type" value="Genomic_DNA"/>
</dbReference>
<sequence>MPQNTFVYCLLIVCITVLAFTLITHKSLCELRLKDGNKEVAAILAYESER</sequence>
<keyword evidence="6 8" id="KW-1133">Transmembrane helix</keyword>
<evidence type="ECO:0000256" key="7">
    <source>
        <dbReference type="ARBA" id="ARBA00023136"/>
    </source>
</evidence>
<evidence type="ECO:0000256" key="5">
    <source>
        <dbReference type="ARBA" id="ARBA00022692"/>
    </source>
</evidence>
<protein>
    <submittedName>
        <fullName evidence="9">Small toxic polypeptide</fullName>
    </submittedName>
</protein>
<dbReference type="GeneID" id="89595855"/>
<gene>
    <name evidence="9" type="ORF">CS533_10155</name>
</gene>
<comment type="caution">
    <text evidence="9">The sequence shown here is derived from an EMBL/GenBank/DDBJ whole genome shotgun (WGS) entry which is preliminary data.</text>
</comment>
<keyword evidence="2" id="KW-1003">Cell membrane</keyword>
<evidence type="ECO:0000256" key="6">
    <source>
        <dbReference type="ARBA" id="ARBA00022989"/>
    </source>
</evidence>
<reference evidence="9 10" key="1">
    <citation type="submission" date="2017-10" db="EMBL/GenBank/DDBJ databases">
        <authorList>
            <person name="Banno H."/>
            <person name="Chua N.-H."/>
        </authorList>
    </citation>
    <scope>NUCLEOTIDE SEQUENCE [LARGE SCALE GENOMIC DNA]</scope>
    <source>
        <strain evidence="9 10">SCPM-O-B-7607</strain>
    </source>
</reference>
<evidence type="ECO:0000256" key="2">
    <source>
        <dbReference type="ARBA" id="ARBA00022475"/>
    </source>
</evidence>
<proteinExistence type="inferred from homology"/>
<keyword evidence="5 8" id="KW-0812">Transmembrane</keyword>
<dbReference type="Proteomes" id="UP000229378">
    <property type="component" value="Unassembled WGS sequence"/>
</dbReference>
<dbReference type="RefSeq" id="WP_005272783.1">
    <property type="nucleotide sequence ID" value="NZ_CABHPT010000072.1"/>
</dbReference>
<keyword evidence="3" id="KW-0997">Cell inner membrane</keyword>
<comment type="subcellular location">
    <subcellularLocation>
        <location evidence="1 8">Cell inner membrane</location>
        <topology evidence="1 8">Single-pass membrane protein</topology>
    </subcellularLocation>
</comment>
<dbReference type="PRINTS" id="PR00281">
    <property type="entry name" value="HOKGEFTOXIC"/>
</dbReference>
<evidence type="ECO:0000256" key="1">
    <source>
        <dbReference type="ARBA" id="ARBA00004377"/>
    </source>
</evidence>
<dbReference type="NCBIfam" id="NF007279">
    <property type="entry name" value="PRK09738.1"/>
    <property type="match status" value="1"/>
</dbReference>
<feature type="transmembrane region" description="Helical" evidence="8">
    <location>
        <begin position="6"/>
        <end position="24"/>
    </location>
</feature>
<keyword evidence="7 8" id="KW-0472">Membrane</keyword>
<name>A0A2G4U2N1_YERBE</name>
<evidence type="ECO:0000256" key="8">
    <source>
        <dbReference type="RuleBase" id="RU221113"/>
    </source>
</evidence>
<evidence type="ECO:0000256" key="4">
    <source>
        <dbReference type="ARBA" id="ARBA00022649"/>
    </source>
</evidence>
<keyword evidence="4" id="KW-1277">Toxin-antitoxin system</keyword>
<dbReference type="GO" id="GO:0005886">
    <property type="term" value="C:plasma membrane"/>
    <property type="evidence" value="ECO:0007669"/>
    <property type="project" value="UniProtKB-SubCell"/>
</dbReference>
<evidence type="ECO:0000313" key="10">
    <source>
        <dbReference type="Proteomes" id="UP000229378"/>
    </source>
</evidence>
<evidence type="ECO:0000256" key="3">
    <source>
        <dbReference type="ARBA" id="ARBA00022519"/>
    </source>
</evidence>
<dbReference type="Pfam" id="PF01848">
    <property type="entry name" value="HOK_GEF"/>
    <property type="match status" value="1"/>
</dbReference>
<dbReference type="AlphaFoldDB" id="A0A2G4U2N1"/>
<organism evidence="9 10">
    <name type="scientific">Yersinia bercovieri</name>
    <dbReference type="NCBI Taxonomy" id="634"/>
    <lineage>
        <taxon>Bacteria</taxon>
        <taxon>Pseudomonadati</taxon>
        <taxon>Pseudomonadota</taxon>
        <taxon>Gammaproteobacteria</taxon>
        <taxon>Enterobacterales</taxon>
        <taxon>Yersiniaceae</taxon>
        <taxon>Yersinia</taxon>
    </lineage>
</organism>
<dbReference type="InterPro" id="IPR000021">
    <property type="entry name" value="Hok/gef_toxin"/>
</dbReference>